<dbReference type="Proteomes" id="UP001596328">
    <property type="component" value="Unassembled WGS sequence"/>
</dbReference>
<keyword evidence="2" id="KW-1185">Reference proteome</keyword>
<comment type="caution">
    <text evidence="1">The sequence shown here is derived from an EMBL/GenBank/DDBJ whole genome shotgun (WGS) entry which is preliminary data.</text>
</comment>
<sequence>MAKWLQSGLRRDICVVVAGLDEPTDRAVKRGIETKYGETVRPKTFHGAMRELVEIGYLDEEADGLQDRYALTELGRDRLAEQFEWMRERVE</sequence>
<dbReference type="EMBL" id="JBHSWU010000907">
    <property type="protein sequence ID" value="MFC6726128.1"/>
    <property type="molecule type" value="Genomic_DNA"/>
</dbReference>
<proteinExistence type="predicted"/>
<organism evidence="1 2">
    <name type="scientific">Halobium palmae</name>
    <dbReference type="NCBI Taxonomy" id="1776492"/>
    <lineage>
        <taxon>Archaea</taxon>
        <taxon>Methanobacteriati</taxon>
        <taxon>Methanobacteriota</taxon>
        <taxon>Stenosarchaea group</taxon>
        <taxon>Halobacteria</taxon>
        <taxon>Halobacteriales</taxon>
        <taxon>Haloferacaceae</taxon>
        <taxon>Halobium</taxon>
    </lineage>
</organism>
<evidence type="ECO:0000313" key="1">
    <source>
        <dbReference type="EMBL" id="MFC6726128.1"/>
    </source>
</evidence>
<dbReference type="AlphaFoldDB" id="A0ABD5S350"/>
<reference evidence="1 2" key="1">
    <citation type="journal article" date="2019" name="Int. J. Syst. Evol. Microbiol.">
        <title>The Global Catalogue of Microorganisms (GCM) 10K type strain sequencing project: providing services to taxonomists for standard genome sequencing and annotation.</title>
        <authorList>
            <consortium name="The Broad Institute Genomics Platform"/>
            <consortium name="The Broad Institute Genome Sequencing Center for Infectious Disease"/>
            <person name="Wu L."/>
            <person name="Ma J."/>
        </authorList>
    </citation>
    <scope>NUCLEOTIDE SEQUENCE [LARGE SCALE GENOMIC DNA]</scope>
    <source>
        <strain evidence="1 2">NBRC 111368</strain>
    </source>
</reference>
<dbReference type="SUPFAM" id="SSF46785">
    <property type="entry name" value="Winged helix' DNA-binding domain"/>
    <property type="match status" value="1"/>
</dbReference>
<name>A0ABD5S350_9EURY</name>
<accession>A0ABD5S350</accession>
<evidence type="ECO:0000313" key="2">
    <source>
        <dbReference type="Proteomes" id="UP001596328"/>
    </source>
</evidence>
<dbReference type="InterPro" id="IPR036390">
    <property type="entry name" value="WH_DNA-bd_sf"/>
</dbReference>
<gene>
    <name evidence="1" type="ORF">ACFQE1_17515</name>
</gene>
<protein>
    <submittedName>
        <fullName evidence="1">PadR family transcriptional regulator</fullName>
    </submittedName>
</protein>